<reference evidence="3 4" key="1">
    <citation type="submission" date="2020-08" db="EMBL/GenBank/DDBJ databases">
        <title>Genomic Encyclopedia of Type Strains, Phase IV (KMG-IV): sequencing the most valuable type-strain genomes for metagenomic binning, comparative biology and taxonomic classification.</title>
        <authorList>
            <person name="Goeker M."/>
        </authorList>
    </citation>
    <scope>NUCLEOTIDE SEQUENCE [LARGE SCALE GENOMIC DNA]</scope>
    <source>
        <strain evidence="3 4">DSM 102238</strain>
    </source>
</reference>
<dbReference type="EMBL" id="JACIEK010000001">
    <property type="protein sequence ID" value="MBB3997362.1"/>
    <property type="molecule type" value="Genomic_DNA"/>
</dbReference>
<sequence length="72" mass="8246">MITSRLSSKSQTTIPQAVRKALKLREGDELMYLIDEDGRVVLTRVPEGLFDDPFATFTEWNSEEDEKGYAHL</sequence>
<dbReference type="RefSeq" id="WP_183198774.1">
    <property type="nucleotide sequence ID" value="NZ_JACIEK010000001.1"/>
</dbReference>
<gene>
    <name evidence="3" type="ORF">GGR04_001183</name>
</gene>
<dbReference type="GO" id="GO:0003677">
    <property type="term" value="F:DNA binding"/>
    <property type="evidence" value="ECO:0007669"/>
    <property type="project" value="UniProtKB-UniRule"/>
</dbReference>
<organism evidence="3 4">
    <name type="scientific">Aureimonas pseudogalii</name>
    <dbReference type="NCBI Taxonomy" id="1744844"/>
    <lineage>
        <taxon>Bacteria</taxon>
        <taxon>Pseudomonadati</taxon>
        <taxon>Pseudomonadota</taxon>
        <taxon>Alphaproteobacteria</taxon>
        <taxon>Hyphomicrobiales</taxon>
        <taxon>Aurantimonadaceae</taxon>
        <taxon>Aureimonas</taxon>
    </lineage>
</organism>
<dbReference type="NCBIfam" id="TIGR01439">
    <property type="entry name" value="lp_hng_hel_AbrB"/>
    <property type="match status" value="1"/>
</dbReference>
<dbReference type="GO" id="GO:0003700">
    <property type="term" value="F:DNA-binding transcription factor activity"/>
    <property type="evidence" value="ECO:0007669"/>
    <property type="project" value="InterPro"/>
</dbReference>
<dbReference type="GO" id="GO:0001558">
    <property type="term" value="P:regulation of cell growth"/>
    <property type="evidence" value="ECO:0007669"/>
    <property type="project" value="InterPro"/>
</dbReference>
<dbReference type="Proteomes" id="UP000542776">
    <property type="component" value="Unassembled WGS sequence"/>
</dbReference>
<dbReference type="SUPFAM" id="SSF89447">
    <property type="entry name" value="AbrB/MazE/MraZ-like"/>
    <property type="match status" value="1"/>
</dbReference>
<name>A0A7W6EDL3_9HYPH</name>
<dbReference type="InterPro" id="IPR007159">
    <property type="entry name" value="SpoVT-AbrB_dom"/>
</dbReference>
<dbReference type="InterPro" id="IPR037914">
    <property type="entry name" value="SpoVT-AbrB_sf"/>
</dbReference>
<evidence type="ECO:0000256" key="1">
    <source>
        <dbReference type="PROSITE-ProRule" id="PRU01076"/>
    </source>
</evidence>
<dbReference type="PROSITE" id="PS51740">
    <property type="entry name" value="SPOVT_ABRB"/>
    <property type="match status" value="1"/>
</dbReference>
<keyword evidence="4" id="KW-1185">Reference proteome</keyword>
<comment type="caution">
    <text evidence="3">The sequence shown here is derived from an EMBL/GenBank/DDBJ whole genome shotgun (WGS) entry which is preliminary data.</text>
</comment>
<evidence type="ECO:0000259" key="2">
    <source>
        <dbReference type="PROSITE" id="PS51740"/>
    </source>
</evidence>
<evidence type="ECO:0000313" key="3">
    <source>
        <dbReference type="EMBL" id="MBB3997362.1"/>
    </source>
</evidence>
<feature type="domain" description="SpoVT-AbrB" evidence="2">
    <location>
        <begin position="1"/>
        <end position="47"/>
    </location>
</feature>
<dbReference type="Pfam" id="PF15937">
    <property type="entry name" value="PrlF_antitoxin"/>
    <property type="match status" value="1"/>
</dbReference>
<keyword evidence="1" id="KW-0238">DNA-binding</keyword>
<dbReference type="GO" id="GO:0097351">
    <property type="term" value="F:toxin sequestering activity"/>
    <property type="evidence" value="ECO:0007669"/>
    <property type="project" value="InterPro"/>
</dbReference>
<protein>
    <submittedName>
        <fullName evidence="3">Antitoxin PrlF</fullName>
    </submittedName>
</protein>
<dbReference type="SMART" id="SM00966">
    <property type="entry name" value="SpoVT_AbrB"/>
    <property type="match status" value="1"/>
</dbReference>
<proteinExistence type="predicted"/>
<dbReference type="Gene3D" id="2.10.260.10">
    <property type="match status" value="1"/>
</dbReference>
<evidence type="ECO:0000313" key="4">
    <source>
        <dbReference type="Proteomes" id="UP000542776"/>
    </source>
</evidence>
<dbReference type="InterPro" id="IPR031848">
    <property type="entry name" value="PrlF_antitoxin"/>
</dbReference>
<dbReference type="AlphaFoldDB" id="A0A7W6EDL3"/>
<accession>A0A7W6EDL3</accession>